<dbReference type="SUPFAM" id="SSF52540">
    <property type="entry name" value="P-loop containing nucleoside triphosphate hydrolases"/>
    <property type="match status" value="1"/>
</dbReference>
<organism evidence="16 17">
    <name type="scientific">Basidiobolus meristosporus CBS 931.73</name>
    <dbReference type="NCBI Taxonomy" id="1314790"/>
    <lineage>
        <taxon>Eukaryota</taxon>
        <taxon>Fungi</taxon>
        <taxon>Fungi incertae sedis</taxon>
        <taxon>Zoopagomycota</taxon>
        <taxon>Entomophthoromycotina</taxon>
        <taxon>Basidiobolomycetes</taxon>
        <taxon>Basidiobolales</taxon>
        <taxon>Basidiobolaceae</taxon>
        <taxon>Basidiobolus</taxon>
    </lineage>
</organism>
<evidence type="ECO:0000256" key="1">
    <source>
        <dbReference type="ARBA" id="ARBA00004604"/>
    </source>
</evidence>
<dbReference type="SMART" id="SM00490">
    <property type="entry name" value="HELICc"/>
    <property type="match status" value="1"/>
</dbReference>
<accession>A0A1Y1XVW6</accession>
<dbReference type="CDD" id="cd00268">
    <property type="entry name" value="DEADc"/>
    <property type="match status" value="1"/>
</dbReference>
<dbReference type="FunFam" id="3.40.50.300:FF:000008">
    <property type="entry name" value="ATP-dependent RNA helicase RhlB"/>
    <property type="match status" value="1"/>
</dbReference>
<dbReference type="PROSITE" id="PS51194">
    <property type="entry name" value="HELICASE_CTER"/>
    <property type="match status" value="1"/>
</dbReference>
<dbReference type="GO" id="GO:0016787">
    <property type="term" value="F:hydrolase activity"/>
    <property type="evidence" value="ECO:0007669"/>
    <property type="project" value="UniProtKB-KW"/>
</dbReference>
<sequence>MPAITEESSKAQVNAVDKELKKAKKEKKSEKSGEKVKKEKKDKKEKKEKKDKKRDREEATDKKKAKKSKKAEPEAEPVVVAEAPLEGGIRKCFYQPHPEVEALPQSDIQAYYEKHGITMTTDQEYRPLQHFYQTGYSEDIMNFCKKFTTPTPIQSSCWPIVLSGRDVIGIAETGSGKTLAFTLPAVTHIKGQPGFGTKQACRPTVLVLAPTRELVMQSQETAEEVGAACNISSVCIYGGVPKDQQKRALKSGAQFVVATPGRLLDLVEEGACDLSNVSFLVLDEADRMLDFGFEQAIRSIISKTNPHRQTVMFSATWPETIRKLANDFLVKPVKVTIGSDDLAVSHNVTQIVEVIDDPRQKERRLHELLQKYHKSRKNRVLVFVLYKKEAERVENYLMRQGWKVAGIHGDKNQSQRTEAISAFKDGSYPLLIATDVAARGLDIPNVEYVINVTFPLTIDEYVHRIGRTGRAGKKGTAHTLFTPHDKAHSGSLINVLKSANQPVPDSLFKFGTTVKKKEHKSYGAFFKEIDPNVKPTKIIFD</sequence>
<evidence type="ECO:0000256" key="2">
    <source>
        <dbReference type="ARBA" id="ARBA00009334"/>
    </source>
</evidence>
<dbReference type="Pfam" id="PF00270">
    <property type="entry name" value="DEAD"/>
    <property type="match status" value="1"/>
</dbReference>
<proteinExistence type="inferred from homology"/>
<dbReference type="AlphaFoldDB" id="A0A1Y1XVW6"/>
<evidence type="ECO:0000256" key="3">
    <source>
        <dbReference type="ARBA" id="ARBA00012552"/>
    </source>
</evidence>
<evidence type="ECO:0000256" key="5">
    <source>
        <dbReference type="ARBA" id="ARBA00022552"/>
    </source>
</evidence>
<evidence type="ECO:0000256" key="6">
    <source>
        <dbReference type="ARBA" id="ARBA00022741"/>
    </source>
</evidence>
<evidence type="ECO:0000256" key="9">
    <source>
        <dbReference type="ARBA" id="ARBA00022840"/>
    </source>
</evidence>
<gene>
    <name evidence="16" type="ORF">K493DRAFT_318363</name>
</gene>
<evidence type="ECO:0000256" key="4">
    <source>
        <dbReference type="ARBA" id="ARBA00022517"/>
    </source>
</evidence>
<dbReference type="PROSITE" id="PS00039">
    <property type="entry name" value="DEAD_ATP_HELICASE"/>
    <property type="match status" value="1"/>
</dbReference>
<evidence type="ECO:0000313" key="17">
    <source>
        <dbReference type="Proteomes" id="UP000193498"/>
    </source>
</evidence>
<feature type="domain" description="Helicase C-terminal" evidence="15">
    <location>
        <begin position="360"/>
        <end position="511"/>
    </location>
</feature>
<reference evidence="16 17" key="1">
    <citation type="submission" date="2016-07" db="EMBL/GenBank/DDBJ databases">
        <title>Pervasive Adenine N6-methylation of Active Genes in Fungi.</title>
        <authorList>
            <consortium name="DOE Joint Genome Institute"/>
            <person name="Mondo S.J."/>
            <person name="Dannebaum R.O."/>
            <person name="Kuo R.C."/>
            <person name="Labutti K."/>
            <person name="Haridas S."/>
            <person name="Kuo A."/>
            <person name="Salamov A."/>
            <person name="Ahrendt S.R."/>
            <person name="Lipzen A."/>
            <person name="Sullivan W."/>
            <person name="Andreopoulos W.B."/>
            <person name="Clum A."/>
            <person name="Lindquist E."/>
            <person name="Daum C."/>
            <person name="Ramamoorthy G.K."/>
            <person name="Gryganskyi A."/>
            <person name="Culley D."/>
            <person name="Magnuson J.K."/>
            <person name="James T.Y."/>
            <person name="O'Malley M.A."/>
            <person name="Stajich J.E."/>
            <person name="Spatafora J.W."/>
            <person name="Visel A."/>
            <person name="Grigoriev I.V."/>
        </authorList>
    </citation>
    <scope>NUCLEOTIDE SEQUENCE [LARGE SCALE GENOMIC DNA]</scope>
    <source>
        <strain evidence="16 17">CBS 931.73</strain>
    </source>
</reference>
<dbReference type="InterPro" id="IPR044742">
    <property type="entry name" value="DEAD/DEAH_RhlB"/>
</dbReference>
<dbReference type="PANTHER" id="PTHR47958">
    <property type="entry name" value="ATP-DEPENDENT RNA HELICASE DBP3"/>
    <property type="match status" value="1"/>
</dbReference>
<evidence type="ECO:0000256" key="10">
    <source>
        <dbReference type="ARBA" id="ARBA00023242"/>
    </source>
</evidence>
<dbReference type="EMBL" id="MCFE01000416">
    <property type="protein sequence ID" value="ORX89863.1"/>
    <property type="molecule type" value="Genomic_DNA"/>
</dbReference>
<evidence type="ECO:0000256" key="12">
    <source>
        <dbReference type="RuleBase" id="RU000492"/>
    </source>
</evidence>
<dbReference type="SMART" id="SM00487">
    <property type="entry name" value="DEXDc"/>
    <property type="match status" value="1"/>
</dbReference>
<evidence type="ECO:0000259" key="15">
    <source>
        <dbReference type="PROSITE" id="PS51194"/>
    </source>
</evidence>
<dbReference type="STRING" id="1314790.A0A1Y1XVW6"/>
<keyword evidence="6 12" id="KW-0547">Nucleotide-binding</keyword>
<dbReference type="InterPro" id="IPR001650">
    <property type="entry name" value="Helicase_C-like"/>
</dbReference>
<feature type="compositionally biased region" description="Basic and acidic residues" evidence="13">
    <location>
        <begin position="27"/>
        <end position="39"/>
    </location>
</feature>
<dbReference type="InParanoid" id="A0A1Y1XVW6"/>
<evidence type="ECO:0000256" key="11">
    <source>
        <dbReference type="ARBA" id="ARBA00037449"/>
    </source>
</evidence>
<evidence type="ECO:0000256" key="7">
    <source>
        <dbReference type="ARBA" id="ARBA00022801"/>
    </source>
</evidence>
<dbReference type="InterPro" id="IPR011545">
    <property type="entry name" value="DEAD/DEAH_box_helicase_dom"/>
</dbReference>
<dbReference type="GO" id="GO:0003724">
    <property type="term" value="F:RNA helicase activity"/>
    <property type="evidence" value="ECO:0007669"/>
    <property type="project" value="UniProtKB-EC"/>
</dbReference>
<dbReference type="InterPro" id="IPR014001">
    <property type="entry name" value="Helicase_ATP-bd"/>
</dbReference>
<evidence type="ECO:0000259" key="14">
    <source>
        <dbReference type="PROSITE" id="PS51192"/>
    </source>
</evidence>
<comment type="caution">
    <text evidence="16">The sequence shown here is derived from an EMBL/GenBank/DDBJ whole genome shotgun (WGS) entry which is preliminary data.</text>
</comment>
<dbReference type="InterPro" id="IPR027417">
    <property type="entry name" value="P-loop_NTPase"/>
</dbReference>
<dbReference type="Proteomes" id="UP000193498">
    <property type="component" value="Unassembled WGS sequence"/>
</dbReference>
<feature type="domain" description="Helicase ATP-binding" evidence="14">
    <location>
        <begin position="158"/>
        <end position="335"/>
    </location>
</feature>
<keyword evidence="7 12" id="KW-0378">Hydrolase</keyword>
<keyword evidence="10" id="KW-0539">Nucleus</keyword>
<protein>
    <recommendedName>
        <fullName evidence="3">RNA helicase</fullName>
        <ecNumber evidence="3">3.6.4.13</ecNumber>
    </recommendedName>
</protein>
<dbReference type="GO" id="GO:0005524">
    <property type="term" value="F:ATP binding"/>
    <property type="evidence" value="ECO:0007669"/>
    <property type="project" value="UniProtKB-KW"/>
</dbReference>
<comment type="similarity">
    <text evidence="2">Belongs to the DEAD box helicase family. DDX5/DBP2 subfamily.</text>
</comment>
<keyword evidence="8 12" id="KW-0347">Helicase</keyword>
<keyword evidence="5" id="KW-0698">rRNA processing</keyword>
<feature type="compositionally biased region" description="Basic residues" evidence="13">
    <location>
        <begin position="40"/>
        <end position="53"/>
    </location>
</feature>
<keyword evidence="4" id="KW-0690">Ribosome biogenesis</keyword>
<dbReference type="InterPro" id="IPR000629">
    <property type="entry name" value="RNA-helicase_DEAD-box_CS"/>
</dbReference>
<name>A0A1Y1XVW6_9FUNG</name>
<dbReference type="Pfam" id="PF00271">
    <property type="entry name" value="Helicase_C"/>
    <property type="match status" value="1"/>
</dbReference>
<comment type="subcellular location">
    <subcellularLocation>
        <location evidence="1">Nucleus</location>
        <location evidence="1">Nucleolus</location>
    </subcellularLocation>
</comment>
<evidence type="ECO:0000256" key="8">
    <source>
        <dbReference type="ARBA" id="ARBA00022806"/>
    </source>
</evidence>
<dbReference type="CDD" id="cd18787">
    <property type="entry name" value="SF2_C_DEAD"/>
    <property type="match status" value="1"/>
</dbReference>
<evidence type="ECO:0000256" key="13">
    <source>
        <dbReference type="SAM" id="MobiDB-lite"/>
    </source>
</evidence>
<dbReference type="Gene3D" id="3.40.50.300">
    <property type="entry name" value="P-loop containing nucleotide triphosphate hydrolases"/>
    <property type="match status" value="2"/>
</dbReference>
<keyword evidence="17" id="KW-1185">Reference proteome</keyword>
<dbReference type="FunCoup" id="A0A1Y1XVW6">
    <property type="interactions" value="255"/>
</dbReference>
<dbReference type="PROSITE" id="PS51192">
    <property type="entry name" value="HELICASE_ATP_BIND_1"/>
    <property type="match status" value="1"/>
</dbReference>
<feature type="region of interest" description="Disordered" evidence="13">
    <location>
        <begin position="1"/>
        <end position="78"/>
    </location>
</feature>
<dbReference type="OrthoDB" id="196131at2759"/>
<keyword evidence="9 12" id="KW-0067">ATP-binding</keyword>
<dbReference type="EC" id="3.6.4.13" evidence="3"/>
<evidence type="ECO:0000313" key="16">
    <source>
        <dbReference type="EMBL" id="ORX89863.1"/>
    </source>
</evidence>
<dbReference type="GO" id="GO:0003676">
    <property type="term" value="F:nucleic acid binding"/>
    <property type="evidence" value="ECO:0007669"/>
    <property type="project" value="InterPro"/>
</dbReference>
<comment type="function">
    <text evidence="11">ATP-dependent RNA helicase required for 60S ribosomal subunit synthesis. Involved in efficient pre-rRNA processing, predominantly at site A3, which is necessary for the normal formation of 25S and 5.8S rRNAs.</text>
</comment>